<feature type="compositionally biased region" description="Basic and acidic residues" evidence="7">
    <location>
        <begin position="916"/>
        <end position="955"/>
    </location>
</feature>
<dbReference type="OrthoDB" id="2133912at2759"/>
<dbReference type="AlphaFoldDB" id="A0A6A5FAI3"/>
<name>A0A6A5FAI3_PERFL</name>
<keyword evidence="10" id="KW-1185">Reference proteome</keyword>
<keyword evidence="5" id="KW-0966">Cell projection</keyword>
<dbReference type="PANTHER" id="PTHR14240">
    <property type="entry name" value="RETINITIS PIGMENTOSA GTPASE REGULATOR-INTERACTING PROTEIN"/>
    <property type="match status" value="1"/>
</dbReference>
<dbReference type="InterPro" id="IPR031139">
    <property type="entry name" value="RPGRIP1_fam"/>
</dbReference>
<dbReference type="FunFam" id="2.60.40.150:FF:000073">
    <property type="entry name" value="protein fantom isoform X1"/>
    <property type="match status" value="1"/>
</dbReference>
<evidence type="ECO:0000313" key="9">
    <source>
        <dbReference type="EMBL" id="KAF1386304.1"/>
    </source>
</evidence>
<organism evidence="9 10">
    <name type="scientific">Perca fluviatilis</name>
    <name type="common">European perch</name>
    <dbReference type="NCBI Taxonomy" id="8168"/>
    <lineage>
        <taxon>Eukaryota</taxon>
        <taxon>Metazoa</taxon>
        <taxon>Chordata</taxon>
        <taxon>Craniata</taxon>
        <taxon>Vertebrata</taxon>
        <taxon>Euteleostomi</taxon>
        <taxon>Actinopterygii</taxon>
        <taxon>Neopterygii</taxon>
        <taxon>Teleostei</taxon>
        <taxon>Neoteleostei</taxon>
        <taxon>Acanthomorphata</taxon>
        <taxon>Eupercaria</taxon>
        <taxon>Perciformes</taxon>
        <taxon>Percoidei</taxon>
        <taxon>Percidae</taxon>
        <taxon>Percinae</taxon>
        <taxon>Perca</taxon>
    </lineage>
</organism>
<dbReference type="InterPro" id="IPR035892">
    <property type="entry name" value="C2_domain_sf"/>
</dbReference>
<proteinExistence type="inferred from homology"/>
<dbReference type="GO" id="GO:0046548">
    <property type="term" value="P:retinal rod cell development"/>
    <property type="evidence" value="ECO:0007669"/>
    <property type="project" value="TreeGrafter"/>
</dbReference>
<feature type="coiled-coil region" evidence="6">
    <location>
        <begin position="106"/>
        <end position="140"/>
    </location>
</feature>
<accession>A0A6A5FAI3</accession>
<dbReference type="InterPro" id="IPR041091">
    <property type="entry name" value="RPGRIP1_C"/>
</dbReference>
<sequence>MSTLIDETAADVPVRDFTVNLSRLAAESSVYQNARARQDVSRVSREELEDRFLRLHEETLLLKQHIHTQDDKIKKLGTKLMKLVKDRGRMEQLAAGGRSPAPRVRDVEMEEMMEDLQEKVRGLQAENEGLKQRLLVAKQQLINSQGRRPAPYGRVPSRVNSGVRKQRDSSPSPTRPKSTRSEGGGRPPTGLLPRFGHSLLEEARAEVRNLENVIELQRSHMEEMEAAAELLREQLRRKEAEYEERLLQVRQQQTSKLRSHVDGNVTMIKLQKQLAERANGVTELEGRFLQLQESQRTLKLSHDAAMQKVDELSAQLKDERLKSLDLEKRLQSSTVSGKKLEQLQERISEVEQERDLLKDNNEKLINSAFDVSRQQKWQIQEQQLKLQIAQLETALKADLVDKNEILDKIKAERDTNEKLTEENQKLQIQILEQKQQLEELNGRLKVYSREKDYDAAELTEALLLIKKRKTQRSGDLGFLKEVEDVASGGAGDGSTERAVRELRAAHAETIQELEKTRNILSMESKISKDYKAELEVVLKKMDGNKVEYEQKLERQAALLDTRAAKIKKLEAQLRDIAYGTKTFVSKQDVTEEDEADRFDESLRLESGENLMELQIVSAALSPSALQALGDGEPSTFCTYAFYHFELHATPVAAGRTPAYGFTSQYVVSVDELFLEYLQRGCVSVELHQALGLDWRTLARAQIRLQALLERDGKVHGTAPLVGASDDSRSFGSVDYWLQLRLPMTETIRLYKEKLKAAGYSHTALNQDAQPPGVWNELYVTVQRCRDLKTPRLSEQPSPYVVYKFFDFPDYPTDTVHDCYEPRFNDLKSFSIPMDAGLDRYLKSEVLRLYVFDYKEEQMDTYVGKAAVPLASLAQGEEINGVFLLTDPSGLPAGNIEVTLKWKSPYLPPPGSVGTVEEQKFIPKEKESKQTQQHRVEEKKKETHVAETPQKEDKHLFHQPISLPTSAASKAPLPKLRQRTKLKDGPAAKKVTFIESSATDAQVGERETRQTPVSPVVKVLSEASRAAQSTAEEEEEEEESHFSEGQLIPASSQSFSDDSEISEEITEDVEASPRDPSESTQSDSDDCIVHGQTAGRKPSERVLLEVVSLSLRPDSRVSRDSSVVRLFVEYSLLDLPTEETPLSLPKPPLGKTISYNYSKVVPVDAESNAARRQLLRSVLQGRSPQMERIRFTVVSEPPEEEEQERECEDVGVAFLRIPEILERQRDLTETSLDVLDVEDSSEVIGSLTVSVEGLEALQAIMEEQDQELPSALNVT</sequence>
<dbReference type="PANTHER" id="PTHR14240:SF1">
    <property type="entry name" value="PROTEIN FANTOM-RELATED"/>
    <property type="match status" value="1"/>
</dbReference>
<protein>
    <recommendedName>
        <fullName evidence="8">C2 domain-containing protein</fullName>
    </recommendedName>
</protein>
<comment type="subcellular location">
    <subcellularLocation>
        <location evidence="1">Cell projection</location>
        <location evidence="1">Cilium</location>
    </subcellularLocation>
</comment>
<feature type="compositionally biased region" description="Low complexity" evidence="7">
    <location>
        <begin position="1020"/>
        <end position="1029"/>
    </location>
</feature>
<feature type="compositionally biased region" description="Acidic residues" evidence="7">
    <location>
        <begin position="1056"/>
        <end position="1069"/>
    </location>
</feature>
<dbReference type="CDD" id="cd00030">
    <property type="entry name" value="C2"/>
    <property type="match status" value="1"/>
</dbReference>
<reference evidence="9 10" key="1">
    <citation type="submission" date="2019-06" db="EMBL/GenBank/DDBJ databases">
        <title>A chromosome-scale genome assembly of the European perch, Perca fluviatilis.</title>
        <authorList>
            <person name="Roques C."/>
            <person name="Zahm M."/>
            <person name="Cabau C."/>
            <person name="Klopp C."/>
            <person name="Bouchez O."/>
            <person name="Donnadieu C."/>
            <person name="Kuhl H."/>
            <person name="Gislard M."/>
            <person name="Guendouz S."/>
            <person name="Journot L."/>
            <person name="Haffray P."/>
            <person name="Bestin A."/>
            <person name="Morvezen R."/>
            <person name="Feron R."/>
            <person name="Wen M."/>
            <person name="Jouanno E."/>
            <person name="Herpin A."/>
            <person name="Schartl M."/>
            <person name="Postlethwait J."/>
            <person name="Schaerlinger B."/>
            <person name="Chardard D."/>
            <person name="Lecocq T."/>
            <person name="Poncet C."/>
            <person name="Jaffrelo L."/>
            <person name="Lampietro C."/>
            <person name="Guiguen Y."/>
        </authorList>
    </citation>
    <scope>NUCLEOTIDE SEQUENCE [LARGE SCALE GENOMIC DNA]</scope>
    <source>
        <tissue evidence="9">Blood</tissue>
    </source>
</reference>
<evidence type="ECO:0000256" key="2">
    <source>
        <dbReference type="ARBA" id="ARBA00006042"/>
    </source>
</evidence>
<feature type="coiled-coil region" evidence="6">
    <location>
        <begin position="200"/>
        <end position="252"/>
    </location>
</feature>
<evidence type="ECO:0000313" key="10">
    <source>
        <dbReference type="Proteomes" id="UP000465112"/>
    </source>
</evidence>
<evidence type="ECO:0000259" key="8">
    <source>
        <dbReference type="PROSITE" id="PS50004"/>
    </source>
</evidence>
<comment type="similarity">
    <text evidence="2">Belongs to the RPGRIP1 family.</text>
</comment>
<feature type="domain" description="C2" evidence="8">
    <location>
        <begin position="758"/>
        <end position="882"/>
    </location>
</feature>
<dbReference type="GO" id="GO:1905515">
    <property type="term" value="P:non-motile cilium assembly"/>
    <property type="evidence" value="ECO:0007669"/>
    <property type="project" value="TreeGrafter"/>
</dbReference>
<evidence type="ECO:0000256" key="1">
    <source>
        <dbReference type="ARBA" id="ARBA00004138"/>
    </source>
</evidence>
<dbReference type="EMBL" id="VHII01000008">
    <property type="protein sequence ID" value="KAF1386304.1"/>
    <property type="molecule type" value="Genomic_DNA"/>
</dbReference>
<evidence type="ECO:0000256" key="6">
    <source>
        <dbReference type="SAM" id="Coils"/>
    </source>
</evidence>
<feature type="region of interest" description="Disordered" evidence="7">
    <location>
        <begin position="912"/>
        <end position="1094"/>
    </location>
</feature>
<comment type="caution">
    <text evidence="9">The sequence shown here is derived from an EMBL/GenBank/DDBJ whole genome shotgun (WGS) entry which is preliminary data.</text>
</comment>
<dbReference type="Pfam" id="PF18111">
    <property type="entry name" value="RPGR1_C"/>
    <property type="match status" value="1"/>
</dbReference>
<dbReference type="Proteomes" id="UP000465112">
    <property type="component" value="Chromosome 8"/>
</dbReference>
<feature type="coiled-coil region" evidence="6">
    <location>
        <begin position="499"/>
        <end position="551"/>
    </location>
</feature>
<dbReference type="SUPFAM" id="SSF49562">
    <property type="entry name" value="C2 domain (Calcium/lipid-binding domain, CaLB)"/>
    <property type="match status" value="2"/>
</dbReference>
<keyword evidence="3 6" id="KW-0175">Coiled coil</keyword>
<dbReference type="SMART" id="SM00239">
    <property type="entry name" value="C2"/>
    <property type="match status" value="1"/>
</dbReference>
<evidence type="ECO:0000256" key="4">
    <source>
        <dbReference type="ARBA" id="ARBA00023069"/>
    </source>
</evidence>
<feature type="coiled-coil region" evidence="6">
    <location>
        <begin position="302"/>
        <end position="450"/>
    </location>
</feature>
<dbReference type="GO" id="GO:0005856">
    <property type="term" value="C:cytoskeleton"/>
    <property type="evidence" value="ECO:0007669"/>
    <property type="project" value="UniProtKB-ARBA"/>
</dbReference>
<dbReference type="InterPro" id="IPR000008">
    <property type="entry name" value="C2_dom"/>
</dbReference>
<evidence type="ECO:0000256" key="3">
    <source>
        <dbReference type="ARBA" id="ARBA00023054"/>
    </source>
</evidence>
<dbReference type="InterPro" id="IPR021656">
    <property type="entry name" value="C2-C2_1"/>
</dbReference>
<evidence type="ECO:0000256" key="7">
    <source>
        <dbReference type="SAM" id="MobiDB-lite"/>
    </source>
</evidence>
<dbReference type="Gene3D" id="2.60.40.150">
    <property type="entry name" value="C2 domain"/>
    <property type="match status" value="3"/>
</dbReference>
<evidence type="ECO:0000256" key="5">
    <source>
        <dbReference type="ARBA" id="ARBA00023273"/>
    </source>
</evidence>
<dbReference type="Pfam" id="PF00168">
    <property type="entry name" value="C2"/>
    <property type="match status" value="1"/>
</dbReference>
<keyword evidence="4" id="KW-0969">Cilium</keyword>
<dbReference type="Pfam" id="PF11618">
    <property type="entry name" value="C2-C2_1"/>
    <property type="match status" value="1"/>
</dbReference>
<feature type="region of interest" description="Disordered" evidence="7">
    <location>
        <begin position="145"/>
        <end position="194"/>
    </location>
</feature>
<dbReference type="GO" id="GO:0032391">
    <property type="term" value="C:photoreceptor connecting cilium"/>
    <property type="evidence" value="ECO:0007669"/>
    <property type="project" value="TreeGrafter"/>
</dbReference>
<dbReference type="PROSITE" id="PS50004">
    <property type="entry name" value="C2"/>
    <property type="match status" value="1"/>
</dbReference>
<gene>
    <name evidence="9" type="ORF">PFLUV_G00093260</name>
</gene>